<dbReference type="OrthoDB" id="9787478at2"/>
<organism evidence="1 2">
    <name type="scientific">Leptospira ellinghausenii</name>
    <dbReference type="NCBI Taxonomy" id="1917822"/>
    <lineage>
        <taxon>Bacteria</taxon>
        <taxon>Pseudomonadati</taxon>
        <taxon>Spirochaetota</taxon>
        <taxon>Spirochaetia</taxon>
        <taxon>Leptospirales</taxon>
        <taxon>Leptospiraceae</taxon>
        <taxon>Leptospira</taxon>
    </lineage>
</organism>
<evidence type="ECO:0000313" key="1">
    <source>
        <dbReference type="EMBL" id="GBF44538.1"/>
    </source>
</evidence>
<keyword evidence="2" id="KW-1185">Reference proteome</keyword>
<sequence>MTSIEWTNETWNPMRGCQKVSAGCKNCYAETFANRFRGVKGNAYEMGFVPREVPGMLLKPLKFKKPSLVFVNSMSDLFHESFTDDYIHKVFTVMREANWHIYQILTKRPIRMKQLFDSKLKEFSSLDNIWMGVTVENCKAYKERVSILRNTNVKTRFLSIEPLLEDLGTINLTKVDWVILGGESGVRCRPMEESWVQSILKQCEEQNVPMHFKQWGGVRKKKAGRVLNGRTYDNFPEFKFKSKPTKSELKQIKINLEKQFFGEPITMSKFGPLASAENSVISFDFGTVISSNHEHVAIS</sequence>
<protein>
    <submittedName>
        <fullName evidence="1">Bacteriophage-related protein</fullName>
    </submittedName>
</protein>
<dbReference type="Proteomes" id="UP000245206">
    <property type="component" value="Unassembled WGS sequence"/>
</dbReference>
<dbReference type="AlphaFoldDB" id="A0A2P2DIT3"/>
<proteinExistence type="predicted"/>
<reference evidence="2" key="1">
    <citation type="journal article" date="2019" name="Microbiol. Immunol.">
        <title>Molecular and phenotypic characterization of Leptospira johnsonii sp. nov., Leptospira ellinghausenii sp. nov. and Leptospira ryugenii sp. nov. isolated from soil and water in Japan.</title>
        <authorList>
            <person name="Masuzawa T."/>
            <person name="Saito M."/>
            <person name="Nakao R."/>
            <person name="Nikaido Y."/>
            <person name="Matsumoto M."/>
            <person name="Ogawa M."/>
            <person name="Yokoyama M."/>
            <person name="Hidaka Y."/>
            <person name="Tomita J."/>
            <person name="Sakakibara K."/>
            <person name="Suzuki K."/>
            <person name="Yasuda S."/>
            <person name="Sato H."/>
            <person name="Yamaguchi M."/>
            <person name="Yoshida S.I."/>
            <person name="Koizumi N."/>
            <person name="Kawamura Y."/>
        </authorList>
    </citation>
    <scope>NUCLEOTIDE SEQUENCE [LARGE SCALE GENOMIC DNA]</scope>
    <source>
        <strain evidence="2">E18</strain>
    </source>
</reference>
<accession>A0A2P2DIT3</accession>
<name>A0A2P2DIT3_9LEPT</name>
<evidence type="ECO:0000313" key="2">
    <source>
        <dbReference type="Proteomes" id="UP000245206"/>
    </source>
</evidence>
<dbReference type="InterPro" id="IPR011101">
    <property type="entry name" value="DUF5131"/>
</dbReference>
<dbReference type="Pfam" id="PF07505">
    <property type="entry name" value="DUF5131"/>
    <property type="match status" value="1"/>
</dbReference>
<comment type="caution">
    <text evidence="1">The sequence shown here is derived from an EMBL/GenBank/DDBJ whole genome shotgun (WGS) entry which is preliminary data.</text>
</comment>
<gene>
    <name evidence="1" type="ORF">LPTSP2_38410</name>
</gene>
<dbReference type="EMBL" id="BFAZ01000014">
    <property type="protein sequence ID" value="GBF44538.1"/>
    <property type="molecule type" value="Genomic_DNA"/>
</dbReference>